<evidence type="ECO:0000256" key="15">
    <source>
        <dbReference type="ARBA" id="ARBA00031887"/>
    </source>
</evidence>
<evidence type="ECO:0000256" key="6">
    <source>
        <dbReference type="ARBA" id="ARBA00022475"/>
    </source>
</evidence>
<comment type="subcellular location">
    <subcellularLocation>
        <location evidence="1">Cell membrane</location>
        <topology evidence="1">Multi-pass membrane protein</topology>
    </subcellularLocation>
</comment>
<keyword evidence="7 17" id="KW-0812">Transmembrane</keyword>
<keyword evidence="6" id="KW-1003">Cell membrane</keyword>
<protein>
    <recommendedName>
        <fullName evidence="4">Cytochrome bo(3) ubiquinol oxidase subunit 4</fullName>
    </recommendedName>
    <alternativeName>
        <fullName evidence="16">Cytochrome o ubiquinol oxidase subunit 4</fullName>
    </alternativeName>
    <alternativeName>
        <fullName evidence="13">Oxidase bo(3) subunit 4</fullName>
    </alternativeName>
    <alternativeName>
        <fullName evidence="14">Ubiquinol oxidase polypeptide IV</fullName>
    </alternativeName>
    <alternativeName>
        <fullName evidence="15">Ubiquinol oxidase subunit 4</fullName>
    </alternativeName>
</protein>
<evidence type="ECO:0000256" key="12">
    <source>
        <dbReference type="ARBA" id="ARBA00025694"/>
    </source>
</evidence>
<evidence type="ECO:0000313" key="19">
    <source>
        <dbReference type="Proteomes" id="UP001196509"/>
    </source>
</evidence>
<feature type="transmembrane region" description="Helical" evidence="17">
    <location>
        <begin position="74"/>
        <end position="96"/>
    </location>
</feature>
<reference evidence="18" key="1">
    <citation type="submission" date="2021-08" db="EMBL/GenBank/DDBJ databases">
        <title>Hoeflea bacterium WL0058 sp. nov., isolated from the sediment.</title>
        <authorList>
            <person name="Wang L."/>
            <person name="Zhang D."/>
        </authorList>
    </citation>
    <scope>NUCLEOTIDE SEQUENCE</scope>
    <source>
        <strain evidence="18">WL0058</strain>
    </source>
</reference>
<evidence type="ECO:0000256" key="14">
    <source>
        <dbReference type="ARBA" id="ARBA00030211"/>
    </source>
</evidence>
<feature type="transmembrane region" description="Helical" evidence="17">
    <location>
        <begin position="42"/>
        <end position="62"/>
    </location>
</feature>
<evidence type="ECO:0000256" key="8">
    <source>
        <dbReference type="ARBA" id="ARBA00022982"/>
    </source>
</evidence>
<dbReference type="PANTHER" id="PTHR36835:SF1">
    <property type="entry name" value="CYTOCHROME BO(3) UBIQUINOL OXIDASE SUBUNIT 4"/>
    <property type="match status" value="1"/>
</dbReference>
<evidence type="ECO:0000256" key="2">
    <source>
        <dbReference type="ARBA" id="ARBA00008079"/>
    </source>
</evidence>
<evidence type="ECO:0000313" key="18">
    <source>
        <dbReference type="EMBL" id="MBW8640352.1"/>
    </source>
</evidence>
<feature type="transmembrane region" description="Helical" evidence="17">
    <location>
        <begin position="12"/>
        <end position="36"/>
    </location>
</feature>
<dbReference type="NCBIfam" id="TIGR02847">
    <property type="entry name" value="CyoD"/>
    <property type="match status" value="1"/>
</dbReference>
<dbReference type="GO" id="GO:0005886">
    <property type="term" value="C:plasma membrane"/>
    <property type="evidence" value="ECO:0007669"/>
    <property type="project" value="UniProtKB-SubCell"/>
</dbReference>
<evidence type="ECO:0000256" key="13">
    <source>
        <dbReference type="ARBA" id="ARBA00030071"/>
    </source>
</evidence>
<comment type="caution">
    <text evidence="18">The sequence shown here is derived from an EMBL/GenBank/DDBJ whole genome shotgun (WGS) entry which is preliminary data.</text>
</comment>
<sequence>MSNSNAGTHTLSSYLTGYVVALVLTAIPFAFAWAGWFSVRTTLLVVAVTAIVQVVVHLVYFLHINYRTTAKENLLALAFAGVLIFLMIGGTLWIMFDLHYQML</sequence>
<dbReference type="InterPro" id="IPR050968">
    <property type="entry name" value="Cytochrome_c_oxidase_bac_sub4"/>
</dbReference>
<dbReference type="AlphaFoldDB" id="A0AAE2ZVA6"/>
<dbReference type="Pfam" id="PF03626">
    <property type="entry name" value="COX4_pro"/>
    <property type="match status" value="1"/>
</dbReference>
<dbReference type="PANTHER" id="PTHR36835">
    <property type="entry name" value="CYTOCHROME BO(3) UBIQUINOL OXIDASE SUBUNIT 4"/>
    <property type="match status" value="1"/>
</dbReference>
<keyword evidence="8" id="KW-0249">Electron transport</keyword>
<name>A0AAE2ZVA6_9HYPH</name>
<dbReference type="GO" id="GO:0009319">
    <property type="term" value="C:cytochrome o ubiquinol oxidase complex"/>
    <property type="evidence" value="ECO:0007669"/>
    <property type="project" value="TreeGrafter"/>
</dbReference>
<evidence type="ECO:0000256" key="11">
    <source>
        <dbReference type="ARBA" id="ARBA00023136"/>
    </source>
</evidence>
<dbReference type="EMBL" id="JAICBX010000006">
    <property type="protein sequence ID" value="MBW8640352.1"/>
    <property type="molecule type" value="Genomic_DNA"/>
</dbReference>
<dbReference type="GO" id="GO:0015078">
    <property type="term" value="F:proton transmembrane transporter activity"/>
    <property type="evidence" value="ECO:0007669"/>
    <property type="project" value="TreeGrafter"/>
</dbReference>
<comment type="subunit">
    <text evidence="3">Heterooctamer of two A chains, two B chains, two C chains and two D chains.</text>
</comment>
<accession>A0AAE2ZVA6</accession>
<keyword evidence="9 17" id="KW-1133">Transmembrane helix</keyword>
<evidence type="ECO:0000256" key="9">
    <source>
        <dbReference type="ARBA" id="ARBA00022989"/>
    </source>
</evidence>
<comment type="similarity">
    <text evidence="2">Belongs to the cytochrome c oxidase bacterial subunit 4 family.</text>
</comment>
<gene>
    <name evidence="18" type="primary">cyoD</name>
    <name evidence="18" type="ORF">K1W69_24385</name>
</gene>
<evidence type="ECO:0000256" key="3">
    <source>
        <dbReference type="ARBA" id="ARBA00011700"/>
    </source>
</evidence>
<comment type="function">
    <text evidence="12">Cytochrome bo(3) ubiquinol terminal oxidase is the component of the aerobic respiratory chain of E.coli that predominates when cells are grown at high aeration. Has proton pump activity across the membrane in addition to electron transfer, pumping 2 protons/electron.</text>
</comment>
<evidence type="ECO:0000256" key="7">
    <source>
        <dbReference type="ARBA" id="ARBA00022692"/>
    </source>
</evidence>
<dbReference type="InterPro" id="IPR014210">
    <property type="entry name" value="Cyt_o_ubiqinol_oxidase_su4"/>
</dbReference>
<organism evidence="18 19">
    <name type="scientific">Flavimaribacter sediminis</name>
    <dbReference type="NCBI Taxonomy" id="2865987"/>
    <lineage>
        <taxon>Bacteria</taxon>
        <taxon>Pseudomonadati</taxon>
        <taxon>Pseudomonadota</taxon>
        <taxon>Alphaproteobacteria</taxon>
        <taxon>Hyphomicrobiales</taxon>
        <taxon>Rhizobiaceae</taxon>
        <taxon>Flavimaribacter</taxon>
    </lineage>
</organism>
<evidence type="ECO:0000256" key="17">
    <source>
        <dbReference type="SAM" id="Phobius"/>
    </source>
</evidence>
<evidence type="ECO:0000256" key="10">
    <source>
        <dbReference type="ARBA" id="ARBA00023002"/>
    </source>
</evidence>
<dbReference type="GO" id="GO:0015990">
    <property type="term" value="P:electron transport coupled proton transport"/>
    <property type="evidence" value="ECO:0007669"/>
    <property type="project" value="InterPro"/>
</dbReference>
<evidence type="ECO:0000256" key="1">
    <source>
        <dbReference type="ARBA" id="ARBA00004651"/>
    </source>
</evidence>
<evidence type="ECO:0000256" key="4">
    <source>
        <dbReference type="ARBA" id="ARBA00014689"/>
    </source>
</evidence>
<evidence type="ECO:0000256" key="5">
    <source>
        <dbReference type="ARBA" id="ARBA00022448"/>
    </source>
</evidence>
<keyword evidence="11 17" id="KW-0472">Membrane</keyword>
<dbReference type="RefSeq" id="WP_220231086.1">
    <property type="nucleotide sequence ID" value="NZ_JAICBX010000006.1"/>
</dbReference>
<keyword evidence="19" id="KW-1185">Reference proteome</keyword>
<proteinExistence type="inferred from homology"/>
<keyword evidence="10" id="KW-0560">Oxidoreductase</keyword>
<dbReference type="GO" id="GO:0019646">
    <property type="term" value="P:aerobic electron transport chain"/>
    <property type="evidence" value="ECO:0007669"/>
    <property type="project" value="TreeGrafter"/>
</dbReference>
<dbReference type="Proteomes" id="UP001196509">
    <property type="component" value="Unassembled WGS sequence"/>
</dbReference>
<dbReference type="GO" id="GO:0009486">
    <property type="term" value="F:cytochrome bo3 ubiquinol oxidase activity"/>
    <property type="evidence" value="ECO:0007669"/>
    <property type="project" value="InterPro"/>
</dbReference>
<dbReference type="InterPro" id="IPR005171">
    <property type="entry name" value="Cyt_c_oxidase_su4_prok"/>
</dbReference>
<evidence type="ECO:0000256" key="16">
    <source>
        <dbReference type="ARBA" id="ARBA00032185"/>
    </source>
</evidence>
<keyword evidence="5" id="KW-0813">Transport</keyword>